<gene>
    <name evidence="1" type="ORF">BP422_00835</name>
</gene>
<dbReference type="InterPro" id="IPR021459">
    <property type="entry name" value="GH101-related"/>
</dbReference>
<dbReference type="Pfam" id="PF11308">
    <property type="entry name" value="Glyco_hydro_129"/>
    <property type="match status" value="1"/>
</dbReference>
<dbReference type="KEGG" id="bfm:BP422_00835"/>
<evidence type="ECO:0000313" key="2">
    <source>
        <dbReference type="Proteomes" id="UP000197781"/>
    </source>
</evidence>
<reference evidence="1 2" key="1">
    <citation type="submission" date="2016-11" db="EMBL/GenBank/DDBJ databases">
        <authorList>
            <person name="Jaros S."/>
            <person name="Januszkiewicz K."/>
            <person name="Wedrychowicz H."/>
        </authorList>
    </citation>
    <scope>NUCLEOTIDE SEQUENCE [LARGE SCALE GENOMIC DNA]</scope>
    <source>
        <strain evidence="1 2">NF2</strain>
    </source>
</reference>
<dbReference type="EMBL" id="CP018145">
    <property type="protein sequence ID" value="ASJ52207.1"/>
    <property type="molecule type" value="Genomic_DNA"/>
</dbReference>
<proteinExistence type="predicted"/>
<accession>A0A220MB46</accession>
<sequence length="72" mass="8423">MWGANQPLITNYLKVWSPFHKKAVQQEMTDYRVLSEDRLVQKSVYGEDLQVIANFSEQDFTYEGQEVKPGQL</sequence>
<dbReference type="AlphaFoldDB" id="A0A220MB46"/>
<evidence type="ECO:0000313" key="1">
    <source>
        <dbReference type="EMBL" id="ASJ52207.1"/>
    </source>
</evidence>
<dbReference type="Proteomes" id="UP000197781">
    <property type="component" value="Chromosome"/>
</dbReference>
<protein>
    <recommendedName>
        <fullName evidence="3">Maltogenic Amylase C-terminal domain-containing protein</fullName>
    </recommendedName>
</protein>
<dbReference type="RefSeq" id="WP_236841238.1">
    <property type="nucleotide sequence ID" value="NZ_CP018145.1"/>
</dbReference>
<name>A0A220MB46_9BACL</name>
<organism evidence="1 2">
    <name type="scientific">Brevibacillus formosus</name>
    <dbReference type="NCBI Taxonomy" id="54913"/>
    <lineage>
        <taxon>Bacteria</taxon>
        <taxon>Bacillati</taxon>
        <taxon>Bacillota</taxon>
        <taxon>Bacilli</taxon>
        <taxon>Bacillales</taxon>
        <taxon>Paenibacillaceae</taxon>
        <taxon>Brevibacillus</taxon>
    </lineage>
</organism>
<evidence type="ECO:0008006" key="3">
    <source>
        <dbReference type="Google" id="ProtNLM"/>
    </source>
</evidence>